<name>A0AAT9LEJ4_9FIRM</name>
<dbReference type="Pfam" id="PF03787">
    <property type="entry name" value="RAMPs"/>
    <property type="match status" value="2"/>
</dbReference>
<dbReference type="EMBL" id="CP062796">
    <property type="protein sequence ID" value="QUL98553.1"/>
    <property type="molecule type" value="Genomic_DNA"/>
</dbReference>
<evidence type="ECO:0000259" key="3">
    <source>
        <dbReference type="Pfam" id="PF03787"/>
    </source>
</evidence>
<dbReference type="NCBIfam" id="TIGR01894">
    <property type="entry name" value="cas_TM1795_cmr1"/>
    <property type="match status" value="1"/>
</dbReference>
<dbReference type="InterPro" id="IPR005537">
    <property type="entry name" value="RAMP_III_fam"/>
</dbReference>
<feature type="domain" description="CRISPR type III-associated protein" evidence="3">
    <location>
        <begin position="299"/>
        <end position="507"/>
    </location>
</feature>
<proteinExistence type="predicted"/>
<feature type="region of interest" description="Disordered" evidence="2">
    <location>
        <begin position="439"/>
        <end position="464"/>
    </location>
</feature>
<feature type="compositionally biased region" description="Low complexity" evidence="2">
    <location>
        <begin position="682"/>
        <end position="699"/>
    </location>
</feature>
<feature type="compositionally biased region" description="Basic and acidic residues" evidence="2">
    <location>
        <begin position="440"/>
        <end position="449"/>
    </location>
</feature>
<reference evidence="4" key="1">
    <citation type="submission" date="2020-10" db="EMBL/GenBank/DDBJ databases">
        <authorList>
            <person name="Kadnikov V."/>
            <person name="Beletsky A.V."/>
            <person name="Mardanov A.V."/>
            <person name="Karnachuk O.V."/>
            <person name="Ravin N.V."/>
        </authorList>
    </citation>
    <scope>NUCLEOTIDE SEQUENCE</scope>
    <source>
        <strain evidence="4">Bu02</strain>
    </source>
</reference>
<dbReference type="AlphaFoldDB" id="A0AAT9LEJ4"/>
<evidence type="ECO:0000313" key="4">
    <source>
        <dbReference type="EMBL" id="QUL98553.1"/>
    </source>
</evidence>
<dbReference type="PANTHER" id="PTHR39965">
    <property type="entry name" value="CRISPR SYSTEM CMR SUBUNIT CMR6"/>
    <property type="match status" value="1"/>
</dbReference>
<organism evidence="4">
    <name type="scientific">Candidatus Fermentithermobacillus carboniphilus</name>
    <dbReference type="NCBI Taxonomy" id="3085328"/>
    <lineage>
        <taxon>Bacteria</taxon>
        <taxon>Bacillati</taxon>
        <taxon>Bacillota</taxon>
        <taxon>Candidatus Fermentithermobacillia</taxon>
        <taxon>Candidatus Fermentithermobacillales</taxon>
        <taxon>Candidatus Fermentithermobacillaceae</taxon>
        <taxon>Candidatus Fermentithermobacillus</taxon>
    </lineage>
</organism>
<dbReference type="InterPro" id="IPR007522">
    <property type="entry name" value="CRISPR-assoc_prot_TM1795"/>
</dbReference>
<feature type="compositionally biased region" description="Polar residues" evidence="2">
    <location>
        <begin position="671"/>
        <end position="681"/>
    </location>
</feature>
<dbReference type="KEGG" id="fcz:IMF26_00125"/>
<evidence type="ECO:0000256" key="2">
    <source>
        <dbReference type="SAM" id="MobiDB-lite"/>
    </source>
</evidence>
<dbReference type="PANTHER" id="PTHR39965:SF1">
    <property type="entry name" value="CRISPR SYSTEM CMR SUBUNIT CMR6"/>
    <property type="match status" value="1"/>
</dbReference>
<protein>
    <submittedName>
        <fullName evidence="4">Type III-B CRISPR module RAMP protein Cmr6</fullName>
    </submittedName>
</protein>
<dbReference type="NCBIfam" id="TIGR01898">
    <property type="entry name" value="cas_TM1791_cmr6"/>
    <property type="match status" value="1"/>
</dbReference>
<sequence length="809" mass="88289">MSPDNPVPASTKSLLNAVPIESRHPGLQLDKISFARGQEGQKVCLEEVCHTAGDERLLAELLDRRARWLDALSARVIRLKTSSPLTLHLSRASALENAGICLHPIYGFTYLPGSGLKGMARAYAETVWLPAQKDYVAASRKVAEVFGWAKERTGKEEPALACGTLGPGEGVVAEKEPGEAGSVVFHDAWPEKWPKLVLDIVNNHHGDYYKGLEAPGDWQEPNMVYFLSVGPGETFSFALSKRNPSVSDECLELAETWLKGALTYLGAGAKTNAGYGCFSVSEEVHTDPSPSLEVYETRLKLVSPAFLAGATQGESDCDLRGATLRGQLRWWWRTLHAGFVDWQTLRRLETAIWGSDESGGAVRITVEPVQDTIVKEQYDPRSIASGHRLPAPSRGLIQGLKYHSYGMEASRGRASRWYIAPGAQWVVRLIARPGYYSPDSVKDESENGKSRKRAKRAANGTASGSGGCKILILSPSTVLEQAKAALWLLCRYGGVGAKARKGFGSFEDVPDMNLEKCKQAAMNLRRECGLNDAFSSERAETPSLEEMMGFELPTAWDDPWFALDQVGYAVQGFARNHARDLAKKALGLPRRIGSPAHGEFKPVKRIGDRHASPVLYHLSKDSNGKIMVRVTAFVAKRLPSPEKSKSFLREFLDYLKPELEARAAGGIVPPGSTSMSSLNQTKRAGAKGPRAAAPALSPARPAPRSPTGVTPTPDERLVPGDRVEVELLEEKTKKGGWKAKAVVSGKIGPIQNTKDVPGDKKPGERAIVYVHSASNEAVQFLWPTPEVEARFRRRDGGNRPNNPPGNRNR</sequence>
<evidence type="ECO:0000256" key="1">
    <source>
        <dbReference type="ARBA" id="ARBA00023118"/>
    </source>
</evidence>
<gene>
    <name evidence="4" type="primary">cmr6</name>
    <name evidence="4" type="ORF">IMF26_00125</name>
</gene>
<feature type="domain" description="CRISPR type III-associated protein" evidence="3">
    <location>
        <begin position="93"/>
        <end position="279"/>
    </location>
</feature>
<dbReference type="GO" id="GO:0051607">
    <property type="term" value="P:defense response to virus"/>
    <property type="evidence" value="ECO:0007669"/>
    <property type="project" value="UniProtKB-KW"/>
</dbReference>
<feature type="region of interest" description="Disordered" evidence="2">
    <location>
        <begin position="665"/>
        <end position="717"/>
    </location>
</feature>
<keyword evidence="1" id="KW-0051">Antiviral defense</keyword>
<accession>A0AAT9LEJ4</accession>
<reference evidence="4" key="2">
    <citation type="journal article" date="2023" name="Biology">
        <title>Prokaryotic Life Associated with Coal-Fire Gas Vents Revealed by Metagenomics.</title>
        <authorList>
            <person name="Kadnikov V.V."/>
            <person name="Mardanov A.V."/>
            <person name="Beletsky A.V."/>
            <person name="Karnachuk O.V."/>
            <person name="Ravin N.V."/>
        </authorList>
    </citation>
    <scope>NUCLEOTIDE SEQUENCE</scope>
    <source>
        <strain evidence="4">Bu02</strain>
    </source>
</reference>
<dbReference type="InterPro" id="IPR010172">
    <property type="entry name" value="CRISPR-assoc_prot_TM1791"/>
</dbReference>